<proteinExistence type="predicted"/>
<evidence type="ECO:0000313" key="1">
    <source>
        <dbReference type="EMBL" id="RMC15557.1"/>
    </source>
</evidence>
<dbReference type="OrthoDB" id="9200451at2759"/>
<dbReference type="AlphaFoldDB" id="A0A3M0L8I9"/>
<dbReference type="Proteomes" id="UP000269221">
    <property type="component" value="Unassembled WGS sequence"/>
</dbReference>
<comment type="caution">
    <text evidence="1">The sequence shown here is derived from an EMBL/GenBank/DDBJ whole genome shotgun (WGS) entry which is preliminary data.</text>
</comment>
<accession>A0A3M0L8I9</accession>
<organism evidence="1 2">
    <name type="scientific">Hirundo rustica rustica</name>
    <dbReference type="NCBI Taxonomy" id="333673"/>
    <lineage>
        <taxon>Eukaryota</taxon>
        <taxon>Metazoa</taxon>
        <taxon>Chordata</taxon>
        <taxon>Craniata</taxon>
        <taxon>Vertebrata</taxon>
        <taxon>Euteleostomi</taxon>
        <taxon>Archelosauria</taxon>
        <taxon>Archosauria</taxon>
        <taxon>Dinosauria</taxon>
        <taxon>Saurischia</taxon>
        <taxon>Theropoda</taxon>
        <taxon>Coelurosauria</taxon>
        <taxon>Aves</taxon>
        <taxon>Neognathae</taxon>
        <taxon>Neoaves</taxon>
        <taxon>Telluraves</taxon>
        <taxon>Australaves</taxon>
        <taxon>Passeriformes</taxon>
        <taxon>Sylvioidea</taxon>
        <taxon>Hirundinidae</taxon>
        <taxon>Hirundo</taxon>
    </lineage>
</organism>
<evidence type="ECO:0000313" key="2">
    <source>
        <dbReference type="Proteomes" id="UP000269221"/>
    </source>
</evidence>
<dbReference type="STRING" id="333673.A0A3M0L8I9"/>
<name>A0A3M0L8I9_HIRRU</name>
<gene>
    <name evidence="1" type="ORF">DUI87_07756</name>
</gene>
<keyword evidence="2" id="KW-1185">Reference proteome</keyword>
<protein>
    <submittedName>
        <fullName evidence="1">Uncharacterized protein</fullName>
    </submittedName>
</protein>
<dbReference type="EMBL" id="QRBI01000104">
    <property type="protein sequence ID" value="RMC15557.1"/>
    <property type="molecule type" value="Genomic_DNA"/>
</dbReference>
<reference evidence="1 2" key="1">
    <citation type="submission" date="2018-07" db="EMBL/GenBank/DDBJ databases">
        <title>A high quality draft genome assembly of the barn swallow (H. rustica rustica).</title>
        <authorList>
            <person name="Formenti G."/>
            <person name="Chiara M."/>
            <person name="Poveda L."/>
            <person name="Francoijs K.-J."/>
            <person name="Bonisoli-Alquati A."/>
            <person name="Canova L."/>
            <person name="Gianfranceschi L."/>
            <person name="Horner D.S."/>
            <person name="Saino N."/>
        </authorList>
    </citation>
    <scope>NUCLEOTIDE SEQUENCE [LARGE SCALE GENOMIC DNA]</scope>
    <source>
        <strain evidence="1">Chelidonia</strain>
        <tissue evidence="1">Blood</tissue>
    </source>
</reference>
<sequence length="80" mass="9261">MAVIVPLHLVLVRPHLEGYVKSWAPDYKKDIELLEGVQRSAMELRKSLVHKAYEKQLRELGFFRLNERQLGRTLSLSTAS</sequence>